<dbReference type="Gene3D" id="3.10.10.10">
    <property type="entry name" value="HIV Type 1 Reverse Transcriptase, subunit A, domain 1"/>
    <property type="match status" value="1"/>
</dbReference>
<keyword evidence="1" id="KW-0808">Transferase</keyword>
<sequence>MTVHSAPTRNYSTSHITLFLTPMLLVCKHDVVYELLDELHGAKNFTKLDLQFEYHQVCMDITSIEKTAF</sequence>
<dbReference type="SUPFAM" id="SSF56672">
    <property type="entry name" value="DNA/RNA polymerases"/>
    <property type="match status" value="1"/>
</dbReference>
<dbReference type="Gene3D" id="3.30.70.270">
    <property type="match status" value="1"/>
</dbReference>
<dbReference type="EMBL" id="SMMG02000004">
    <property type="protein sequence ID" value="KAA3476747.1"/>
    <property type="molecule type" value="Genomic_DNA"/>
</dbReference>
<reference evidence="2" key="1">
    <citation type="journal article" date="2019" name="Plant Biotechnol. J.">
        <title>Genome sequencing of the Australian wild diploid species Gossypium australe highlights disease resistance and delayed gland morphogenesis.</title>
        <authorList>
            <person name="Cai Y."/>
            <person name="Cai X."/>
            <person name="Wang Q."/>
            <person name="Wang P."/>
            <person name="Zhang Y."/>
            <person name="Cai C."/>
            <person name="Xu Y."/>
            <person name="Wang K."/>
            <person name="Zhou Z."/>
            <person name="Wang C."/>
            <person name="Geng S."/>
            <person name="Li B."/>
            <person name="Dong Q."/>
            <person name="Hou Y."/>
            <person name="Wang H."/>
            <person name="Ai P."/>
            <person name="Liu Z."/>
            <person name="Yi F."/>
            <person name="Sun M."/>
            <person name="An G."/>
            <person name="Cheng J."/>
            <person name="Zhang Y."/>
            <person name="Shi Q."/>
            <person name="Xie Y."/>
            <person name="Shi X."/>
            <person name="Chang Y."/>
            <person name="Huang F."/>
            <person name="Chen Y."/>
            <person name="Hong S."/>
            <person name="Mi L."/>
            <person name="Sun Q."/>
            <person name="Zhang L."/>
            <person name="Zhou B."/>
            <person name="Peng R."/>
            <person name="Zhang X."/>
            <person name="Liu F."/>
        </authorList>
    </citation>
    <scope>NUCLEOTIDE SEQUENCE [LARGE SCALE GENOMIC DNA]</scope>
    <source>
        <strain evidence="2">cv. PA1801</strain>
    </source>
</reference>
<accession>A0A5B6W6L9</accession>
<gene>
    <name evidence="1" type="ORF">EPI10_010696</name>
</gene>
<dbReference type="InterPro" id="IPR043128">
    <property type="entry name" value="Rev_trsase/Diguanyl_cyclase"/>
</dbReference>
<keyword evidence="1" id="KW-0695">RNA-directed DNA polymerase</keyword>
<evidence type="ECO:0000313" key="2">
    <source>
        <dbReference type="Proteomes" id="UP000325315"/>
    </source>
</evidence>
<dbReference type="GO" id="GO:0003964">
    <property type="term" value="F:RNA-directed DNA polymerase activity"/>
    <property type="evidence" value="ECO:0007669"/>
    <property type="project" value="UniProtKB-KW"/>
</dbReference>
<evidence type="ECO:0000313" key="1">
    <source>
        <dbReference type="EMBL" id="KAA3476747.1"/>
    </source>
</evidence>
<name>A0A5B6W6L9_9ROSI</name>
<proteinExistence type="predicted"/>
<organism evidence="1 2">
    <name type="scientific">Gossypium australe</name>
    <dbReference type="NCBI Taxonomy" id="47621"/>
    <lineage>
        <taxon>Eukaryota</taxon>
        <taxon>Viridiplantae</taxon>
        <taxon>Streptophyta</taxon>
        <taxon>Embryophyta</taxon>
        <taxon>Tracheophyta</taxon>
        <taxon>Spermatophyta</taxon>
        <taxon>Magnoliopsida</taxon>
        <taxon>eudicotyledons</taxon>
        <taxon>Gunneridae</taxon>
        <taxon>Pentapetalae</taxon>
        <taxon>rosids</taxon>
        <taxon>malvids</taxon>
        <taxon>Malvales</taxon>
        <taxon>Malvaceae</taxon>
        <taxon>Malvoideae</taxon>
        <taxon>Gossypium</taxon>
    </lineage>
</organism>
<keyword evidence="1" id="KW-0548">Nucleotidyltransferase</keyword>
<comment type="caution">
    <text evidence="1">The sequence shown here is derived from an EMBL/GenBank/DDBJ whole genome shotgun (WGS) entry which is preliminary data.</text>
</comment>
<protein>
    <submittedName>
        <fullName evidence="1">Reverse transcriptase</fullName>
    </submittedName>
</protein>
<dbReference type="InterPro" id="IPR043502">
    <property type="entry name" value="DNA/RNA_pol_sf"/>
</dbReference>
<keyword evidence="2" id="KW-1185">Reference proteome</keyword>
<dbReference type="AlphaFoldDB" id="A0A5B6W6L9"/>
<dbReference type="Proteomes" id="UP000325315">
    <property type="component" value="Unassembled WGS sequence"/>
</dbReference>
<dbReference type="OrthoDB" id="10058156at2759"/>